<dbReference type="EMBL" id="JANUHC010000002">
    <property type="protein sequence ID" value="MCS0628852.1"/>
    <property type="molecule type" value="Genomic_DNA"/>
</dbReference>
<organism evidence="1 2">
    <name type="scientific">Telluria mixta</name>
    <dbReference type="NCBI Taxonomy" id="34071"/>
    <lineage>
        <taxon>Bacteria</taxon>
        <taxon>Pseudomonadati</taxon>
        <taxon>Pseudomonadota</taxon>
        <taxon>Betaproteobacteria</taxon>
        <taxon>Burkholderiales</taxon>
        <taxon>Oxalobacteraceae</taxon>
        <taxon>Telluria group</taxon>
        <taxon>Telluria</taxon>
    </lineage>
</organism>
<protein>
    <submittedName>
        <fullName evidence="1">Uncharacterized protein</fullName>
    </submittedName>
</protein>
<dbReference type="Proteomes" id="UP001165263">
    <property type="component" value="Unassembled WGS sequence"/>
</dbReference>
<proteinExistence type="predicted"/>
<sequence length="94" mass="10155">MNPSLHIAANGHLNLDFGDYDSVAYQQACAKLENELGFARHGGIVAGLDEGVCPSFLRAELEISAGWDNWSGSYLLANSDAGDAILRRLYAELQ</sequence>
<name>A0ABT2BUQ0_9BURK</name>
<comment type="caution">
    <text evidence="1">The sequence shown here is derived from an EMBL/GenBank/DDBJ whole genome shotgun (WGS) entry which is preliminary data.</text>
</comment>
<evidence type="ECO:0000313" key="1">
    <source>
        <dbReference type="EMBL" id="MCS0628852.1"/>
    </source>
</evidence>
<accession>A0ABT2BUQ0</accession>
<gene>
    <name evidence="1" type="ORF">NX786_05855</name>
</gene>
<dbReference type="RefSeq" id="WP_259448070.1">
    <property type="nucleotide sequence ID" value="NZ_CP119520.1"/>
</dbReference>
<reference evidence="1" key="1">
    <citation type="submission" date="2022-08" db="EMBL/GenBank/DDBJ databases">
        <title>Reclassification of Massilia species as members of the genera Telluria, Duganella, Pseudoduganella, Mokoshia gen. nov. and Zemynaea gen. nov. using orthogonal and non-orthogonal genome-based approaches.</title>
        <authorList>
            <person name="Bowman J.P."/>
        </authorList>
    </citation>
    <scope>NUCLEOTIDE SEQUENCE</scope>
    <source>
        <strain evidence="1">LMG 11547</strain>
    </source>
</reference>
<evidence type="ECO:0000313" key="2">
    <source>
        <dbReference type="Proteomes" id="UP001165263"/>
    </source>
</evidence>
<keyword evidence="2" id="KW-1185">Reference proteome</keyword>